<name>A0A0G2GCR8_PHACM</name>
<comment type="caution">
    <text evidence="1">The sequence shown here is derived from an EMBL/GenBank/DDBJ whole genome shotgun (WGS) entry which is preliminary data.</text>
</comment>
<dbReference type="Proteomes" id="UP000053317">
    <property type="component" value="Unassembled WGS sequence"/>
</dbReference>
<organism evidence="1 2">
    <name type="scientific">Phaeomoniella chlamydospora</name>
    <name type="common">Phaeoacremonium chlamydosporum</name>
    <dbReference type="NCBI Taxonomy" id="158046"/>
    <lineage>
        <taxon>Eukaryota</taxon>
        <taxon>Fungi</taxon>
        <taxon>Dikarya</taxon>
        <taxon>Ascomycota</taxon>
        <taxon>Pezizomycotina</taxon>
        <taxon>Eurotiomycetes</taxon>
        <taxon>Chaetothyriomycetidae</taxon>
        <taxon>Phaeomoniellales</taxon>
        <taxon>Phaeomoniellaceae</taxon>
        <taxon>Phaeomoniella</taxon>
    </lineage>
</organism>
<evidence type="ECO:0000313" key="1">
    <source>
        <dbReference type="EMBL" id="KKY21433.1"/>
    </source>
</evidence>
<accession>A0A0G2GCR8</accession>
<dbReference type="AlphaFoldDB" id="A0A0G2GCR8"/>
<keyword evidence="2" id="KW-1185">Reference proteome</keyword>
<proteinExistence type="predicted"/>
<evidence type="ECO:0000313" key="2">
    <source>
        <dbReference type="Proteomes" id="UP000053317"/>
    </source>
</evidence>
<reference evidence="1 2" key="2">
    <citation type="submission" date="2015-05" db="EMBL/GenBank/DDBJ databases">
        <authorList>
            <person name="Morales-Cruz A."/>
            <person name="Amrine K.C."/>
            <person name="Cantu D."/>
        </authorList>
    </citation>
    <scope>NUCLEOTIDE SEQUENCE [LARGE SCALE GENOMIC DNA]</scope>
    <source>
        <strain evidence="1">UCRPC4</strain>
    </source>
</reference>
<gene>
    <name evidence="1" type="ORF">UCRPC4_g03696</name>
</gene>
<sequence length="107" mass="11507">MNPTRPATPPVHVDTCFMADASPVNEEGLDEAVDDVDDGVDETVDDVNESADDVELVFDVESVELSTAEELIEEPEDAENVEEELEVDDDRIVATVVDEDDVVGGGT</sequence>
<reference evidence="1 2" key="1">
    <citation type="submission" date="2015-05" db="EMBL/GenBank/DDBJ databases">
        <title>Distinctive expansion of gene families associated with plant cell wall degradation and secondary metabolism in the genomes of grapevine trunk pathogens.</title>
        <authorList>
            <person name="Lawrence D.P."/>
            <person name="Travadon R."/>
            <person name="Rolshausen P.E."/>
            <person name="Baumgartner K."/>
        </authorList>
    </citation>
    <scope>NUCLEOTIDE SEQUENCE [LARGE SCALE GENOMIC DNA]</scope>
    <source>
        <strain evidence="1">UCRPC4</strain>
    </source>
</reference>
<dbReference type="EMBL" id="LCWF01000085">
    <property type="protein sequence ID" value="KKY21433.1"/>
    <property type="molecule type" value="Genomic_DNA"/>
</dbReference>
<protein>
    <submittedName>
        <fullName evidence="1">Uncharacterized protein</fullName>
    </submittedName>
</protein>